<evidence type="ECO:0000313" key="1">
    <source>
        <dbReference type="EMBL" id="MEM5402251.1"/>
    </source>
</evidence>
<sequence>MTKLDKEARAELLTFLVVGQLFAFARTGEWLRTDYLIESSQMWLCSNGAACDWLERAQLVEACRVVAVSALDLPFPEVEADMVGLFNLNRGWFLDYRKPVVQQIHAMCIAHLSYDARMV</sequence>
<name>A0ACC6RKP1_9BURK</name>
<comment type="caution">
    <text evidence="1">The sequence shown here is derived from an EMBL/GenBank/DDBJ whole genome shotgun (WGS) entry which is preliminary data.</text>
</comment>
<protein>
    <submittedName>
        <fullName evidence="1">Uncharacterized protein</fullName>
    </submittedName>
</protein>
<proteinExistence type="predicted"/>
<organism evidence="1 2">
    <name type="scientific">Paraburkholderia unamae</name>
    <dbReference type="NCBI Taxonomy" id="219649"/>
    <lineage>
        <taxon>Bacteria</taxon>
        <taxon>Pseudomonadati</taxon>
        <taxon>Pseudomonadota</taxon>
        <taxon>Betaproteobacteria</taxon>
        <taxon>Burkholderiales</taxon>
        <taxon>Burkholderiaceae</taxon>
        <taxon>Paraburkholderia</taxon>
    </lineage>
</organism>
<reference evidence="1" key="1">
    <citation type="submission" date="2024-01" db="EMBL/GenBank/DDBJ databases">
        <title>The diversity of rhizobia nodulating Mimosa spp. in eleven states of Brazil covering several biomes is determined by host plant, location, and edaphic factors.</title>
        <authorList>
            <person name="Rouws L."/>
            <person name="Barauna A."/>
            <person name="Beukes C."/>
            <person name="De Faria S.M."/>
            <person name="Gross E."/>
            <person name="Dos Reis Junior F.B."/>
            <person name="Simon M."/>
            <person name="Maluk M."/>
            <person name="Odee D.W."/>
            <person name="Kenicer G."/>
            <person name="Young J.P.W."/>
            <person name="Reis V.M."/>
            <person name="Zilli J."/>
            <person name="James E.K."/>
        </authorList>
    </citation>
    <scope>NUCLEOTIDE SEQUENCE</scope>
    <source>
        <strain evidence="1">JPY452</strain>
    </source>
</reference>
<dbReference type="Proteomes" id="UP001392318">
    <property type="component" value="Unassembled WGS sequence"/>
</dbReference>
<keyword evidence="2" id="KW-1185">Reference proteome</keyword>
<gene>
    <name evidence="1" type="ORF">VSR83_19455</name>
</gene>
<dbReference type="EMBL" id="JAYMRU010000013">
    <property type="protein sequence ID" value="MEM5402251.1"/>
    <property type="molecule type" value="Genomic_DNA"/>
</dbReference>
<accession>A0ACC6RKP1</accession>
<evidence type="ECO:0000313" key="2">
    <source>
        <dbReference type="Proteomes" id="UP001392318"/>
    </source>
</evidence>